<evidence type="ECO:0000259" key="2">
    <source>
        <dbReference type="Pfam" id="PF03713"/>
    </source>
</evidence>
<dbReference type="Gene3D" id="1.20.1260.10">
    <property type="match status" value="1"/>
</dbReference>
<feature type="signal peptide" evidence="1">
    <location>
        <begin position="1"/>
        <end position="17"/>
    </location>
</feature>
<accession>A0A2T5KD43</accession>
<dbReference type="InterPro" id="IPR005183">
    <property type="entry name" value="DUF305_CopM-like"/>
</dbReference>
<dbReference type="PANTHER" id="PTHR36933:SF1">
    <property type="entry name" value="SLL0788 PROTEIN"/>
    <property type="match status" value="1"/>
</dbReference>
<evidence type="ECO:0000256" key="1">
    <source>
        <dbReference type="SAM" id="SignalP"/>
    </source>
</evidence>
<dbReference type="PANTHER" id="PTHR36933">
    <property type="entry name" value="SLL0788 PROTEIN"/>
    <property type="match status" value="1"/>
</dbReference>
<organism evidence="3 4">
    <name type="scientific">Cereibacter azotoformans</name>
    <dbReference type="NCBI Taxonomy" id="43057"/>
    <lineage>
        <taxon>Bacteria</taxon>
        <taxon>Pseudomonadati</taxon>
        <taxon>Pseudomonadota</taxon>
        <taxon>Alphaproteobacteria</taxon>
        <taxon>Rhodobacterales</taxon>
        <taxon>Paracoccaceae</taxon>
        <taxon>Cereibacter</taxon>
    </lineage>
</organism>
<proteinExistence type="predicted"/>
<comment type="caution">
    <text evidence="3">The sequence shown here is derived from an EMBL/GenBank/DDBJ whole genome shotgun (WGS) entry which is preliminary data.</text>
</comment>
<dbReference type="Proteomes" id="UP000244060">
    <property type="component" value="Unassembled WGS sequence"/>
</dbReference>
<name>A0A2T5KD43_9RHOB</name>
<gene>
    <name evidence="3" type="ORF">C8J28_102105</name>
</gene>
<dbReference type="EMBL" id="QAOT01000002">
    <property type="protein sequence ID" value="PTR20340.1"/>
    <property type="molecule type" value="Genomic_DNA"/>
</dbReference>
<dbReference type="RefSeq" id="WP_108220188.1">
    <property type="nucleotide sequence ID" value="NZ_CP089965.1"/>
</dbReference>
<reference evidence="3 4" key="1">
    <citation type="submission" date="2018-04" db="EMBL/GenBank/DDBJ databases">
        <title>Genomic Encyclopedia of Type Strains, Phase III (KMG-III): the genomes of soil and plant-associated and newly described type strains.</title>
        <authorList>
            <person name="Whitman W."/>
        </authorList>
    </citation>
    <scope>NUCLEOTIDE SEQUENCE [LARGE SCALE GENOMIC DNA]</scope>
    <source>
        <strain evidence="3 4">KA25</strain>
    </source>
</reference>
<keyword evidence="1" id="KW-0732">Signal</keyword>
<dbReference type="Pfam" id="PF03713">
    <property type="entry name" value="DUF305"/>
    <property type="match status" value="1"/>
</dbReference>
<evidence type="ECO:0000313" key="3">
    <source>
        <dbReference type="EMBL" id="PTR20340.1"/>
    </source>
</evidence>
<feature type="chain" id="PRO_5015593554" description="DUF305 domain-containing protein" evidence="1">
    <location>
        <begin position="18"/>
        <end position="113"/>
    </location>
</feature>
<sequence length="113" mass="12144">MRSLILIALVAAGPAFAQMDHSAHGPSAGSGSSLAYEEANRAMHEAMSVPLTGDADVDFMRSMIPHHEGAVAMARVALEHGSDPEVRKLAEEVIQAQEAEIAFMKDWLTRHGH</sequence>
<feature type="domain" description="DUF305" evidence="2">
    <location>
        <begin position="56"/>
        <end position="112"/>
    </location>
</feature>
<dbReference type="AlphaFoldDB" id="A0A2T5KD43"/>
<keyword evidence="4" id="KW-1185">Reference proteome</keyword>
<dbReference type="InterPro" id="IPR012347">
    <property type="entry name" value="Ferritin-like"/>
</dbReference>
<protein>
    <recommendedName>
        <fullName evidence="2">DUF305 domain-containing protein</fullName>
    </recommendedName>
</protein>
<dbReference type="OrthoDB" id="517560at2"/>
<evidence type="ECO:0000313" key="4">
    <source>
        <dbReference type="Proteomes" id="UP000244060"/>
    </source>
</evidence>